<reference evidence="2" key="1">
    <citation type="submission" date="2018-05" db="EMBL/GenBank/DDBJ databases">
        <authorList>
            <person name="Lanie J.A."/>
            <person name="Ng W.-L."/>
            <person name="Kazmierczak K.M."/>
            <person name="Andrzejewski T.M."/>
            <person name="Davidsen T.M."/>
            <person name="Wayne K.J."/>
            <person name="Tettelin H."/>
            <person name="Glass J.I."/>
            <person name="Rusch D."/>
            <person name="Podicherti R."/>
            <person name="Tsui H.-C.T."/>
            <person name="Winkler M.E."/>
        </authorList>
    </citation>
    <scope>NUCLEOTIDE SEQUENCE</scope>
</reference>
<proteinExistence type="predicted"/>
<dbReference type="AlphaFoldDB" id="A0A383EG05"/>
<evidence type="ECO:0000256" key="1">
    <source>
        <dbReference type="SAM" id="Phobius"/>
    </source>
</evidence>
<feature type="transmembrane region" description="Helical" evidence="1">
    <location>
        <begin position="12"/>
        <end position="32"/>
    </location>
</feature>
<keyword evidence="1" id="KW-1133">Transmembrane helix</keyword>
<feature type="non-terminal residue" evidence="2">
    <location>
        <position position="33"/>
    </location>
</feature>
<gene>
    <name evidence="2" type="ORF">METZ01_LOCUS508535</name>
</gene>
<protein>
    <submittedName>
        <fullName evidence="2">Uncharacterized protein</fullName>
    </submittedName>
</protein>
<organism evidence="2">
    <name type="scientific">marine metagenome</name>
    <dbReference type="NCBI Taxonomy" id="408172"/>
    <lineage>
        <taxon>unclassified sequences</taxon>
        <taxon>metagenomes</taxon>
        <taxon>ecological metagenomes</taxon>
    </lineage>
</organism>
<keyword evidence="1" id="KW-0812">Transmembrane</keyword>
<sequence length="33" mass="3692">MGMMTTLRNRMHVVLWSLLILFILSMTVGGLVG</sequence>
<name>A0A383EG05_9ZZZZ</name>
<keyword evidence="1" id="KW-0472">Membrane</keyword>
<evidence type="ECO:0000313" key="2">
    <source>
        <dbReference type="EMBL" id="SVE55681.1"/>
    </source>
</evidence>
<accession>A0A383EG05</accession>
<dbReference type="EMBL" id="UINC01225558">
    <property type="protein sequence ID" value="SVE55681.1"/>
    <property type="molecule type" value="Genomic_DNA"/>
</dbReference>